<organism evidence="1 2">
    <name type="scientific">Babesia caballi</name>
    <dbReference type="NCBI Taxonomy" id="5871"/>
    <lineage>
        <taxon>Eukaryota</taxon>
        <taxon>Sar</taxon>
        <taxon>Alveolata</taxon>
        <taxon>Apicomplexa</taxon>
        <taxon>Aconoidasida</taxon>
        <taxon>Piroplasmida</taxon>
        <taxon>Babesiidae</taxon>
        <taxon>Babesia</taxon>
    </lineage>
</organism>
<name>A0AAV4LRS5_BABCB</name>
<dbReference type="AlphaFoldDB" id="A0AAV4LRS5"/>
<comment type="caution">
    <text evidence="1">The sequence shown here is derived from an EMBL/GenBank/DDBJ whole genome shotgun (WGS) entry which is preliminary data.</text>
</comment>
<sequence>MLQSKDFPTYLTWLSQNLQRLIANLNLMKADCTSWDAQNMPNGQVAGPFPYGFGFLKIESWNNGKEVQGALSKLTDDSSDGLPVLQRHVNKLIAYSTSSVASAVGGLLGTAAVGGAGATVALNVGGVTTALKGAIGFLK</sequence>
<accession>A0AAV4LRS5</accession>
<keyword evidence="2" id="KW-1185">Reference proteome</keyword>
<protein>
    <submittedName>
        <fullName evidence="1">Secreted antigen 1</fullName>
    </submittedName>
</protein>
<proteinExistence type="predicted"/>
<gene>
    <name evidence="1" type="ORF">BcabD6B2_12010</name>
</gene>
<dbReference type="GeneID" id="94193249"/>
<evidence type="ECO:0000313" key="1">
    <source>
        <dbReference type="EMBL" id="GIX61766.1"/>
    </source>
</evidence>
<reference evidence="1 2" key="1">
    <citation type="submission" date="2021-06" db="EMBL/GenBank/DDBJ databases">
        <title>Genome sequence of Babesia caballi.</title>
        <authorList>
            <person name="Yamagishi J."/>
            <person name="Kidaka T."/>
            <person name="Ochi A."/>
        </authorList>
    </citation>
    <scope>NUCLEOTIDE SEQUENCE [LARGE SCALE GENOMIC DNA]</scope>
    <source>
        <strain evidence="1">USDA-D6B2</strain>
    </source>
</reference>
<dbReference type="Proteomes" id="UP001497744">
    <property type="component" value="Unassembled WGS sequence"/>
</dbReference>
<evidence type="ECO:0000313" key="2">
    <source>
        <dbReference type="Proteomes" id="UP001497744"/>
    </source>
</evidence>
<dbReference type="RefSeq" id="XP_067713837.1">
    <property type="nucleotide sequence ID" value="XM_067857736.1"/>
</dbReference>
<dbReference type="EMBL" id="BPLF01000001">
    <property type="protein sequence ID" value="GIX61766.1"/>
    <property type="molecule type" value="Genomic_DNA"/>
</dbReference>